<dbReference type="GO" id="GO:0030030">
    <property type="term" value="P:cell projection organization"/>
    <property type="evidence" value="ECO:0007669"/>
    <property type="project" value="UniProtKB-KW"/>
</dbReference>
<evidence type="ECO:0000256" key="3">
    <source>
        <dbReference type="ARBA" id="ARBA00005385"/>
    </source>
</evidence>
<feature type="compositionally biased region" description="Basic and acidic residues" evidence="13">
    <location>
        <begin position="398"/>
        <end position="412"/>
    </location>
</feature>
<feature type="compositionally biased region" description="Acidic residues" evidence="13">
    <location>
        <begin position="387"/>
        <end position="396"/>
    </location>
</feature>
<feature type="compositionally biased region" description="Low complexity" evidence="13">
    <location>
        <begin position="512"/>
        <end position="523"/>
    </location>
</feature>
<dbReference type="InterPro" id="IPR002048">
    <property type="entry name" value="EF_hand_dom"/>
</dbReference>
<dbReference type="InterPro" id="IPR006594">
    <property type="entry name" value="LisH"/>
</dbReference>
<evidence type="ECO:0000256" key="11">
    <source>
        <dbReference type="ARBA" id="ARBA00046076"/>
    </source>
</evidence>
<evidence type="ECO:0000256" key="7">
    <source>
        <dbReference type="ARBA" id="ARBA00023212"/>
    </source>
</evidence>
<dbReference type="RefSeq" id="XP_014000375.2">
    <property type="nucleotide sequence ID" value="XM_014144900.2"/>
</dbReference>
<gene>
    <name evidence="16" type="primary">cep43</name>
</gene>
<keyword evidence="15" id="KW-1185">Reference proteome</keyword>
<protein>
    <recommendedName>
        <fullName evidence="9">Centrosomal protein 43</fullName>
    </recommendedName>
    <alternativeName>
        <fullName evidence="10">FGFR1 oncogene partner</fullName>
    </alternativeName>
</protein>
<sequence length="532" mass="58868">MSATEDDTELRDLLIQNLENSGVLNKLKAEMRAAVFLAMDEQDKVENKTPLVNENLKKCLNTKDGRLVASLIIDFLQVFHLDFTLAVFQPEINSLNGLDSREQVSCELDITETDMNRNTPLLLELVKRGRHKEKASIFSEGDKATNIPKELSPRQIADARKKFDCYDKARTGGIRKEDLKVVFGDVFPNFNKNMLEKFVTDEHRAGDKASSKSVDFQEFLGLYKRFFSQCRSVVTHDTSDVIHNPSQFIEKKSTSPASKDEEIPRFKGHRHSAQAEKADAKGVEVSHSDTSLRFGSLKGKGQGHVTSRHSEASGDNDNSPTASLKKGLDLEVEEDLDEDDSFFDDPLPKPQKTYGCSSLPLAKNNSGASLSEKRNGQKDLSALGSDTEGDGDELFSDYDNKRSCLEHRRAADSDPAPQRSAAGGGFHSGEAHHRDLSASKNGTSSNPRDKGFKDLKIINDKTGSSVQDDDYGDDFNSHRSDISKSEVSIGEEIEEVSIEGPDNSDKFDEITQDLSVSQLSQSQGADYMEEVA</sequence>
<evidence type="ECO:0000256" key="2">
    <source>
        <dbReference type="ARBA" id="ARBA00004300"/>
    </source>
</evidence>
<evidence type="ECO:0000259" key="14">
    <source>
        <dbReference type="PROSITE" id="PS50222"/>
    </source>
</evidence>
<dbReference type="InterPro" id="IPR011992">
    <property type="entry name" value="EF-hand-dom_pair"/>
</dbReference>
<comment type="subcellular location">
    <subcellularLocation>
        <location evidence="1">Cytoplasm</location>
        <location evidence="1">Cytoskeleton</location>
        <location evidence="1">Cilium basal body</location>
    </subcellularLocation>
    <subcellularLocation>
        <location evidence="2">Cytoplasm</location>
        <location evidence="2">Cytoskeleton</location>
        <location evidence="2">Microtubule organizing center</location>
        <location evidence="2">Centrosome</location>
    </subcellularLocation>
</comment>
<dbReference type="PROSITE" id="PS50896">
    <property type="entry name" value="LISH"/>
    <property type="match status" value="1"/>
</dbReference>
<dbReference type="GO" id="GO:0005813">
    <property type="term" value="C:centrosome"/>
    <property type="evidence" value="ECO:0007669"/>
    <property type="project" value="UniProtKB-SubCell"/>
</dbReference>
<organism evidence="15 16">
    <name type="scientific">Salmo salar</name>
    <name type="common">Atlantic salmon</name>
    <dbReference type="NCBI Taxonomy" id="8030"/>
    <lineage>
        <taxon>Eukaryota</taxon>
        <taxon>Metazoa</taxon>
        <taxon>Chordata</taxon>
        <taxon>Craniata</taxon>
        <taxon>Vertebrata</taxon>
        <taxon>Euteleostomi</taxon>
        <taxon>Actinopterygii</taxon>
        <taxon>Neopterygii</taxon>
        <taxon>Teleostei</taxon>
        <taxon>Protacanthopterygii</taxon>
        <taxon>Salmoniformes</taxon>
        <taxon>Salmonidae</taxon>
        <taxon>Salmoninae</taxon>
        <taxon>Salmo</taxon>
    </lineage>
</organism>
<comment type="subunit">
    <text evidence="12">Homodimer. Part of a ternary complex that contains CEP350, CEP43 and MAPRE1. Interacts directly with CEP350 and MAPRE1. Interacts with CEP19. Interacts (via N-terminus) with CEP350 (via C-terminus).</text>
</comment>
<evidence type="ECO:0000256" key="9">
    <source>
        <dbReference type="ARBA" id="ARBA00041026"/>
    </source>
</evidence>
<keyword evidence="7" id="KW-0206">Cytoskeleton</keyword>
<proteinExistence type="inferred from homology"/>
<evidence type="ECO:0000256" key="1">
    <source>
        <dbReference type="ARBA" id="ARBA00004120"/>
    </source>
</evidence>
<feature type="region of interest" description="Disordered" evidence="13">
    <location>
        <begin position="245"/>
        <end position="532"/>
    </location>
</feature>
<dbReference type="Gene3D" id="1.10.238.10">
    <property type="entry name" value="EF-hand"/>
    <property type="match status" value="1"/>
</dbReference>
<feature type="compositionally biased region" description="Basic and acidic residues" evidence="13">
    <location>
        <begin position="273"/>
        <end position="287"/>
    </location>
</feature>
<evidence type="ECO:0000256" key="6">
    <source>
        <dbReference type="ARBA" id="ARBA00022794"/>
    </source>
</evidence>
<dbReference type="PROSITE" id="PS50222">
    <property type="entry name" value="EF_HAND_2"/>
    <property type="match status" value="1"/>
</dbReference>
<dbReference type="GO" id="GO:0034453">
    <property type="term" value="P:microtubule anchoring"/>
    <property type="evidence" value="ECO:0007669"/>
    <property type="project" value="InterPro"/>
</dbReference>
<feature type="domain" description="EF-hand" evidence="14">
    <location>
        <begin position="154"/>
        <end position="189"/>
    </location>
</feature>
<dbReference type="GeneID" id="106571617"/>
<accession>A0A1S3MBC4</accession>
<keyword evidence="5" id="KW-0597">Phosphoprotein</keyword>
<dbReference type="Proteomes" id="UP001652741">
    <property type="component" value="Chromosome ssa15"/>
</dbReference>
<evidence type="ECO:0000256" key="4">
    <source>
        <dbReference type="ARBA" id="ARBA00022490"/>
    </source>
</evidence>
<name>A0A1S3MBC4_SALSA</name>
<dbReference type="PANTHER" id="PTHR15431:SF9">
    <property type="entry name" value="CENTROSOMAL PROTEIN 43"/>
    <property type="match status" value="1"/>
</dbReference>
<dbReference type="PANTHER" id="PTHR15431">
    <property type="entry name" value="FGFR1 ONCOGENE PARTNER/LISH DOMAIN-CONTAINING PROTEIN"/>
    <property type="match status" value="1"/>
</dbReference>
<evidence type="ECO:0000313" key="16">
    <source>
        <dbReference type="RefSeq" id="XP_014000375.2"/>
    </source>
</evidence>
<evidence type="ECO:0000256" key="13">
    <source>
        <dbReference type="SAM" id="MobiDB-lite"/>
    </source>
</evidence>
<dbReference type="Pfam" id="PF09398">
    <property type="entry name" value="FOP_dimer"/>
    <property type="match status" value="1"/>
</dbReference>
<feature type="compositionally biased region" description="Acidic residues" evidence="13">
    <location>
        <begin position="330"/>
        <end position="343"/>
    </location>
</feature>
<dbReference type="GO" id="GO:0005509">
    <property type="term" value="F:calcium ion binding"/>
    <property type="evidence" value="ECO:0007669"/>
    <property type="project" value="InterPro"/>
</dbReference>
<feature type="compositionally biased region" description="Basic and acidic residues" evidence="13">
    <location>
        <begin position="249"/>
        <end position="265"/>
    </location>
</feature>
<keyword evidence="6" id="KW-0970">Cilium biogenesis/degradation</keyword>
<evidence type="ECO:0000256" key="8">
    <source>
        <dbReference type="ARBA" id="ARBA00023273"/>
    </source>
</evidence>
<feature type="compositionally biased region" description="Basic and acidic residues" evidence="13">
    <location>
        <begin position="475"/>
        <end position="484"/>
    </location>
</feature>
<comment type="function">
    <text evidence="11">Required for anchoring microtubules to the centrosomes. Required for ciliation.</text>
</comment>
<evidence type="ECO:0000256" key="12">
    <source>
        <dbReference type="ARBA" id="ARBA00046373"/>
    </source>
</evidence>
<dbReference type="AlphaFoldDB" id="A0A1S3MBC4"/>
<evidence type="ECO:0000313" key="15">
    <source>
        <dbReference type="Proteomes" id="UP001652741"/>
    </source>
</evidence>
<dbReference type="SUPFAM" id="SSF47473">
    <property type="entry name" value="EF-hand"/>
    <property type="match status" value="1"/>
</dbReference>
<reference evidence="16" key="1">
    <citation type="submission" date="2025-08" db="UniProtKB">
        <authorList>
            <consortium name="RefSeq"/>
        </authorList>
    </citation>
    <scope>IDENTIFICATION</scope>
</reference>
<feature type="compositionally biased region" description="Basic and acidic residues" evidence="13">
    <location>
        <begin position="447"/>
        <end position="459"/>
    </location>
</feature>
<keyword evidence="4" id="KW-0963">Cytoplasm</keyword>
<dbReference type="Gene3D" id="1.20.960.40">
    <property type="match status" value="1"/>
</dbReference>
<evidence type="ECO:0000256" key="10">
    <source>
        <dbReference type="ARBA" id="ARBA00042293"/>
    </source>
</evidence>
<dbReference type="InterPro" id="IPR018993">
    <property type="entry name" value="FOP_dimerisation-dom_N"/>
</dbReference>
<evidence type="ECO:0000256" key="5">
    <source>
        <dbReference type="ARBA" id="ARBA00022553"/>
    </source>
</evidence>
<keyword evidence="8" id="KW-0966">Cell projection</keyword>
<feature type="compositionally biased region" description="Polar residues" evidence="13">
    <location>
        <begin position="313"/>
        <end position="322"/>
    </location>
</feature>
<comment type="similarity">
    <text evidence="3">Belongs to the CEP43 family.</text>
</comment>